<dbReference type="GO" id="GO:0006351">
    <property type="term" value="P:DNA-templated transcription"/>
    <property type="evidence" value="ECO:0007669"/>
    <property type="project" value="InterPro"/>
</dbReference>
<comment type="subcellular location">
    <subcellularLocation>
        <location evidence="1">Nucleus</location>
    </subcellularLocation>
</comment>
<dbReference type="InterPro" id="IPR050815">
    <property type="entry name" value="TF_fung"/>
</dbReference>
<reference evidence="8 9" key="1">
    <citation type="submission" date="2018-06" db="EMBL/GenBank/DDBJ databases">
        <title>Comparative genomics reveals the genomic features of Rhizophagus irregularis, R. cerebriforme, R. diaphanum and Gigaspora rosea, and their symbiotic lifestyle signature.</title>
        <authorList>
            <person name="Morin E."/>
            <person name="San Clemente H."/>
            <person name="Chen E.C.H."/>
            <person name="De La Providencia I."/>
            <person name="Hainaut M."/>
            <person name="Kuo A."/>
            <person name="Kohler A."/>
            <person name="Murat C."/>
            <person name="Tang N."/>
            <person name="Roy S."/>
            <person name="Loubradou J."/>
            <person name="Henrissat B."/>
            <person name="Grigoriev I.V."/>
            <person name="Corradi N."/>
            <person name="Roux C."/>
            <person name="Martin F.M."/>
        </authorList>
    </citation>
    <scope>NUCLEOTIDE SEQUENCE [LARGE SCALE GENOMIC DNA]</scope>
    <source>
        <strain evidence="8 9">DAOM 227022</strain>
    </source>
</reference>
<dbReference type="InterPro" id="IPR007219">
    <property type="entry name" value="XnlR_reg_dom"/>
</dbReference>
<dbReference type="CDD" id="cd00067">
    <property type="entry name" value="GAL4"/>
    <property type="match status" value="1"/>
</dbReference>
<keyword evidence="4" id="KW-0804">Transcription</keyword>
<evidence type="ECO:0000256" key="2">
    <source>
        <dbReference type="ARBA" id="ARBA00022723"/>
    </source>
</evidence>
<feature type="compositionally biased region" description="Polar residues" evidence="6">
    <location>
        <begin position="9"/>
        <end position="18"/>
    </location>
</feature>
<dbReference type="InterPro" id="IPR001138">
    <property type="entry name" value="Zn2Cys6_DnaBD"/>
</dbReference>
<feature type="domain" description="Zn(2)-C6 fungal-type" evidence="7">
    <location>
        <begin position="38"/>
        <end position="68"/>
    </location>
</feature>
<dbReference type="PANTHER" id="PTHR47338">
    <property type="entry name" value="ZN(II)2CYS6 TRANSCRIPTION FACTOR (EUROFUNG)-RELATED"/>
    <property type="match status" value="1"/>
</dbReference>
<dbReference type="PROSITE" id="PS50048">
    <property type="entry name" value="ZN2_CY6_FUNGAL_2"/>
    <property type="match status" value="1"/>
</dbReference>
<comment type="caution">
    <text evidence="8">The sequence shown here is derived from an EMBL/GenBank/DDBJ whole genome shotgun (WGS) entry which is preliminary data.</text>
</comment>
<evidence type="ECO:0000256" key="1">
    <source>
        <dbReference type="ARBA" id="ARBA00004123"/>
    </source>
</evidence>
<dbReference type="InterPro" id="IPR036864">
    <property type="entry name" value="Zn2-C6_fun-type_DNA-bd_sf"/>
</dbReference>
<keyword evidence="9" id="KW-1185">Reference proteome</keyword>
<feature type="region of interest" description="Disordered" evidence="6">
    <location>
        <begin position="113"/>
        <end position="147"/>
    </location>
</feature>
<dbReference type="PRINTS" id="PR00755">
    <property type="entry name" value="AFLATOXINBRP"/>
</dbReference>
<dbReference type="STRING" id="658196.A0A397SS09"/>
<feature type="region of interest" description="Disordered" evidence="6">
    <location>
        <begin position="900"/>
        <end position="929"/>
    </location>
</feature>
<dbReference type="OrthoDB" id="2123952at2759"/>
<dbReference type="SUPFAM" id="SSF57701">
    <property type="entry name" value="Zn2/Cys6 DNA-binding domain"/>
    <property type="match status" value="1"/>
</dbReference>
<dbReference type="PANTHER" id="PTHR47338:SF5">
    <property type="entry name" value="ZN(II)2CYS6 TRANSCRIPTION FACTOR (EUROFUNG)"/>
    <property type="match status" value="1"/>
</dbReference>
<dbReference type="GO" id="GO:0005634">
    <property type="term" value="C:nucleus"/>
    <property type="evidence" value="ECO:0007669"/>
    <property type="project" value="UniProtKB-SubCell"/>
</dbReference>
<dbReference type="PROSITE" id="PS00463">
    <property type="entry name" value="ZN2_CY6_FUNGAL_1"/>
    <property type="match status" value="1"/>
</dbReference>
<dbReference type="Proteomes" id="UP000265703">
    <property type="component" value="Unassembled WGS sequence"/>
</dbReference>
<dbReference type="Pfam" id="PF00172">
    <property type="entry name" value="Zn_clus"/>
    <property type="match status" value="1"/>
</dbReference>
<dbReference type="AlphaFoldDB" id="A0A397SS09"/>
<dbReference type="EMBL" id="QKYT01000343">
    <property type="protein sequence ID" value="RIA86805.1"/>
    <property type="molecule type" value="Genomic_DNA"/>
</dbReference>
<organism evidence="8 9">
    <name type="scientific">Glomus cerebriforme</name>
    <dbReference type="NCBI Taxonomy" id="658196"/>
    <lineage>
        <taxon>Eukaryota</taxon>
        <taxon>Fungi</taxon>
        <taxon>Fungi incertae sedis</taxon>
        <taxon>Mucoromycota</taxon>
        <taxon>Glomeromycotina</taxon>
        <taxon>Glomeromycetes</taxon>
        <taxon>Glomerales</taxon>
        <taxon>Glomeraceae</taxon>
        <taxon>Glomus</taxon>
    </lineage>
</organism>
<evidence type="ECO:0000256" key="6">
    <source>
        <dbReference type="SAM" id="MobiDB-lite"/>
    </source>
</evidence>
<proteinExistence type="predicted"/>
<feature type="region of interest" description="Disordered" evidence="6">
    <location>
        <begin position="1"/>
        <end position="31"/>
    </location>
</feature>
<evidence type="ECO:0000259" key="7">
    <source>
        <dbReference type="PROSITE" id="PS50048"/>
    </source>
</evidence>
<protein>
    <submittedName>
        <fullName evidence="8">Fungal-specific transcription factor domain-containing protein</fullName>
    </submittedName>
</protein>
<gene>
    <name evidence="8" type="ORF">C1645_828727</name>
</gene>
<feature type="region of interest" description="Disordered" evidence="6">
    <location>
        <begin position="206"/>
        <end position="227"/>
    </location>
</feature>
<evidence type="ECO:0000313" key="8">
    <source>
        <dbReference type="EMBL" id="RIA86805.1"/>
    </source>
</evidence>
<dbReference type="GO" id="GO:0000981">
    <property type="term" value="F:DNA-binding transcription factor activity, RNA polymerase II-specific"/>
    <property type="evidence" value="ECO:0007669"/>
    <property type="project" value="InterPro"/>
</dbReference>
<accession>A0A397SS09</accession>
<dbReference type="GO" id="GO:0008270">
    <property type="term" value="F:zinc ion binding"/>
    <property type="evidence" value="ECO:0007669"/>
    <property type="project" value="InterPro"/>
</dbReference>
<dbReference type="CDD" id="cd12148">
    <property type="entry name" value="fungal_TF_MHR"/>
    <property type="match status" value="1"/>
</dbReference>
<sequence length="929" mass="104392">MDQPPTFASPINVSSLINNPPPSEAETPPIKRKRLTQACDACRKKKVKCSGEKPTCNNCTRLGTTCTYLPSTRKRGPRVGLVESLEKRLQQMEKLLQPLKEQGLVDDIDDKQTPAYSVKKPRLNNSADDVPFSRFGVDPTTPTQDNSVNYTRSALNVQNVSQFQQVLGYNDLNNQQTRSSYTQKEPYLFSQSQNESQINQLHTPNEQMINNDNSQKDEQNSNCSGKEDDGLIYFGKTSLLKPGFRHQSELACHRAAIVAECPNSDGSSSSGSSGENTPIINSPNSPNSKVILASGYPSLEIIEHLASCFFRYIDIQMSMFHEATFMRQLRQNKVSSFLVFAMCAVSSRYATHPSIVHDPPYLAGTQFASMATKMILQSFDYPSVEFVQAFILLALHMFGVCKGPRAWMYIGMAVRMAQEIGLHKIDEVPPGGQQPTKIKSEAAFIHKETRRRTFWACFLLDRYTACAVGRPTLIDEDDCDVRLPCNEAIWNYDHPFSKSLIEEYYKEVHVKRESRITLKNNGLCACFISAAALLGRVTQFVNRSKPPNSLPPWDPQSEFAILTNEIDMWYNSLSPHYTYNKERLQKLMANGTGVTFSLLHLLYYATVIVLNRPNIAILQNEEVAEPNVKFMRASAERCSAAAKMAVSISSDILQIGYHCFSPFTVYPLFVSTTVLDNDTYSSNISISEEAKRNLSTVENYLKTMSPYWAMGNKFICIINEMRKMRAEKHEKGQEKPNDVFNNLNPEQINEMSMMSTDAGLLAYWNRTNNAVAETNNNNNLGGISSIILPEEFMSPRWLGNFNDTAISNDTWTNFLRSPGPFTPKSLSRFLKKDKNSNGENPNENDYFSQDTITYNYPPPIFDGYPLIDMPPLLQQSAADWPTSNNEFLLNRPLKHWTSINGSNLSSESSSDGQSMSASTTASTTPNNNS</sequence>
<evidence type="ECO:0000256" key="4">
    <source>
        <dbReference type="ARBA" id="ARBA00023163"/>
    </source>
</evidence>
<keyword evidence="2" id="KW-0479">Metal-binding</keyword>
<keyword evidence="3" id="KW-0805">Transcription regulation</keyword>
<feature type="region of interest" description="Disordered" evidence="6">
    <location>
        <begin position="263"/>
        <end position="284"/>
    </location>
</feature>
<dbReference type="Pfam" id="PF04082">
    <property type="entry name" value="Fungal_trans"/>
    <property type="match status" value="1"/>
</dbReference>
<keyword evidence="5" id="KW-0539">Nucleus</keyword>
<dbReference type="GO" id="GO:0003677">
    <property type="term" value="F:DNA binding"/>
    <property type="evidence" value="ECO:0007669"/>
    <property type="project" value="InterPro"/>
</dbReference>
<name>A0A397SS09_9GLOM</name>
<dbReference type="Gene3D" id="4.10.240.10">
    <property type="entry name" value="Zn(2)-C6 fungal-type DNA-binding domain"/>
    <property type="match status" value="1"/>
</dbReference>
<evidence type="ECO:0000256" key="3">
    <source>
        <dbReference type="ARBA" id="ARBA00023015"/>
    </source>
</evidence>
<dbReference type="SMART" id="SM00906">
    <property type="entry name" value="Fungal_trans"/>
    <property type="match status" value="1"/>
</dbReference>
<feature type="compositionally biased region" description="Basic and acidic residues" evidence="6">
    <location>
        <begin position="214"/>
        <end position="227"/>
    </location>
</feature>
<feature type="compositionally biased region" description="Low complexity" evidence="6">
    <location>
        <begin position="264"/>
        <end position="284"/>
    </location>
</feature>
<dbReference type="SMART" id="SM00066">
    <property type="entry name" value="GAL4"/>
    <property type="match status" value="1"/>
</dbReference>
<evidence type="ECO:0000256" key="5">
    <source>
        <dbReference type="ARBA" id="ARBA00023242"/>
    </source>
</evidence>
<evidence type="ECO:0000313" key="9">
    <source>
        <dbReference type="Proteomes" id="UP000265703"/>
    </source>
</evidence>